<dbReference type="EMBL" id="JBHSIZ010000035">
    <property type="protein sequence ID" value="MFC4959740.1"/>
    <property type="molecule type" value="Genomic_DNA"/>
</dbReference>
<dbReference type="Proteomes" id="UP001595834">
    <property type="component" value="Unassembled WGS sequence"/>
</dbReference>
<protein>
    <submittedName>
        <fullName evidence="3">DUF4157 domain-containing protein</fullName>
    </submittedName>
</protein>
<feature type="domain" description="eCIS core" evidence="2">
    <location>
        <begin position="60"/>
        <end position="131"/>
    </location>
</feature>
<name>A0ABV9URB4_9ACTN</name>
<dbReference type="Pfam" id="PF13699">
    <property type="entry name" value="eCIS_core"/>
    <property type="match status" value="1"/>
</dbReference>
<accession>A0ABV9URB4</accession>
<feature type="region of interest" description="Disordered" evidence="1">
    <location>
        <begin position="131"/>
        <end position="151"/>
    </location>
</feature>
<evidence type="ECO:0000313" key="3">
    <source>
        <dbReference type="EMBL" id="MFC4959740.1"/>
    </source>
</evidence>
<evidence type="ECO:0000256" key="1">
    <source>
        <dbReference type="SAM" id="MobiDB-lite"/>
    </source>
</evidence>
<comment type="caution">
    <text evidence="3">The sequence shown here is derived from an EMBL/GenBank/DDBJ whole genome shotgun (WGS) entry which is preliminary data.</text>
</comment>
<gene>
    <name evidence="3" type="ORF">ACFPFX_25965</name>
</gene>
<reference evidence="4" key="1">
    <citation type="journal article" date="2019" name="Int. J. Syst. Evol. Microbiol.">
        <title>The Global Catalogue of Microorganisms (GCM) 10K type strain sequencing project: providing services to taxonomists for standard genome sequencing and annotation.</title>
        <authorList>
            <consortium name="The Broad Institute Genomics Platform"/>
            <consortium name="The Broad Institute Genome Sequencing Center for Infectious Disease"/>
            <person name="Wu L."/>
            <person name="Ma J."/>
        </authorList>
    </citation>
    <scope>NUCLEOTIDE SEQUENCE [LARGE SCALE GENOMIC DNA]</scope>
    <source>
        <strain evidence="4">CCM 7224</strain>
    </source>
</reference>
<organism evidence="3 4">
    <name type="scientific">Streptomyces mauvecolor</name>
    <dbReference type="NCBI Taxonomy" id="58345"/>
    <lineage>
        <taxon>Bacteria</taxon>
        <taxon>Bacillati</taxon>
        <taxon>Actinomycetota</taxon>
        <taxon>Actinomycetes</taxon>
        <taxon>Kitasatosporales</taxon>
        <taxon>Streptomycetaceae</taxon>
        <taxon>Streptomyces</taxon>
    </lineage>
</organism>
<evidence type="ECO:0000259" key="2">
    <source>
        <dbReference type="Pfam" id="PF13699"/>
    </source>
</evidence>
<proteinExistence type="predicted"/>
<feature type="region of interest" description="Disordered" evidence="1">
    <location>
        <begin position="22"/>
        <end position="47"/>
    </location>
</feature>
<keyword evidence="4" id="KW-1185">Reference proteome</keyword>
<evidence type="ECO:0000313" key="4">
    <source>
        <dbReference type="Proteomes" id="UP001595834"/>
    </source>
</evidence>
<dbReference type="RefSeq" id="WP_344380594.1">
    <property type="nucleotide sequence ID" value="NZ_BAAASQ010000049.1"/>
</dbReference>
<sequence length="481" mass="51634">MALQASAGNAAVVQMLRQAGHAWAQPEQHQHGAGCGHQRTEQPAVQRSAVHDVLRAPGKPMDEATRSDMEARLGADFSDVRIHNDSAAKASAAEVGARAYTSGSHVVIGDGGADKHTLAHELTHVIQQRQGPVAGTDNGSGLKVSDPSDRYEREAEANATRVMRAPVRTEMTAPEPESSQPASGNEVVQRALDYAAVPNGYRFWATTDSSNRAVTAQMINDGSTTGSTPFADPPGYDYIRSLALTSSWVRFHLVNNVAGGPGSADNLVPAHGSDNQLYERGIEAALKDDVDAAAANPQDHVYFGVEVEYGSTPQPNTTALQQASAPNFPTRLAVYHKVYSPAVGWQWRHNGTIFPFRVPQPTDTRQPMSLSQVDLPTLRQYTGCTTQQTAGVWNQQDVDFLQVIAGQRRAEFIQLLNGGTSAAHIAQAFSRIPFAPPRANARAAAQVNVTTFDMRITENHAFGTEALDALIHSMAAGVLHL</sequence>
<dbReference type="InterPro" id="IPR025295">
    <property type="entry name" value="eCIS_core_dom"/>
</dbReference>